<feature type="region of interest" description="Disordered" evidence="2">
    <location>
        <begin position="210"/>
        <end position="235"/>
    </location>
</feature>
<dbReference type="AlphaFoldDB" id="A0A6F9DWP1"/>
<dbReference type="InterPro" id="IPR000210">
    <property type="entry name" value="BTB/POZ_dom"/>
</dbReference>
<feature type="domain" description="C2H2-type" evidence="4">
    <location>
        <begin position="468"/>
        <end position="496"/>
    </location>
</feature>
<dbReference type="GO" id="GO:0000978">
    <property type="term" value="F:RNA polymerase II cis-regulatory region sequence-specific DNA binding"/>
    <property type="evidence" value="ECO:0007669"/>
    <property type="project" value="TreeGrafter"/>
</dbReference>
<feature type="compositionally biased region" description="Polar residues" evidence="2">
    <location>
        <begin position="552"/>
        <end position="561"/>
    </location>
</feature>
<feature type="compositionally biased region" description="Low complexity" evidence="2">
    <location>
        <begin position="446"/>
        <end position="459"/>
    </location>
</feature>
<proteinExistence type="evidence at transcript level"/>
<dbReference type="Pfam" id="PF13912">
    <property type="entry name" value="zf-C2H2_6"/>
    <property type="match status" value="2"/>
</dbReference>
<evidence type="ECO:0000256" key="2">
    <source>
        <dbReference type="SAM" id="MobiDB-lite"/>
    </source>
</evidence>
<feature type="domain" description="C2H2-type" evidence="4">
    <location>
        <begin position="787"/>
        <end position="815"/>
    </location>
</feature>
<feature type="region of interest" description="Disordered" evidence="2">
    <location>
        <begin position="357"/>
        <end position="377"/>
    </location>
</feature>
<dbReference type="InterPro" id="IPR013087">
    <property type="entry name" value="Znf_C2H2_type"/>
</dbReference>
<dbReference type="SMART" id="SM00355">
    <property type="entry name" value="ZnF_C2H2"/>
    <property type="match status" value="6"/>
</dbReference>
<dbReference type="Pfam" id="PF00651">
    <property type="entry name" value="BTB"/>
    <property type="match status" value="1"/>
</dbReference>
<gene>
    <name evidence="5" type="primary">Zbtb49-001</name>
</gene>
<keyword evidence="1" id="KW-0862">Zinc</keyword>
<protein>
    <submittedName>
        <fullName evidence="5">Zinc finger and BTB domain-containing protein 49-like</fullName>
    </submittedName>
</protein>
<evidence type="ECO:0000313" key="5">
    <source>
        <dbReference type="EMBL" id="CAB3267867.1"/>
    </source>
</evidence>
<evidence type="ECO:0000256" key="1">
    <source>
        <dbReference type="PROSITE-ProRule" id="PRU00042"/>
    </source>
</evidence>
<dbReference type="EMBL" id="LR792005">
    <property type="protein sequence ID" value="CAB3267867.1"/>
    <property type="molecule type" value="mRNA"/>
</dbReference>
<dbReference type="PANTHER" id="PTHR46105:SF28">
    <property type="entry name" value="ZINC FINGER PROTEIN 37-LIKE"/>
    <property type="match status" value="1"/>
</dbReference>
<evidence type="ECO:0000259" key="3">
    <source>
        <dbReference type="PROSITE" id="PS50097"/>
    </source>
</evidence>
<feature type="domain" description="C2H2-type" evidence="4">
    <location>
        <begin position="497"/>
        <end position="525"/>
    </location>
</feature>
<dbReference type="InterPro" id="IPR011333">
    <property type="entry name" value="SKP1/BTB/POZ_sf"/>
</dbReference>
<reference evidence="5" key="1">
    <citation type="submission" date="2020-04" db="EMBL/GenBank/DDBJ databases">
        <authorList>
            <person name="Neveu A P."/>
        </authorList>
    </citation>
    <scope>NUCLEOTIDE SEQUENCE</scope>
    <source>
        <tissue evidence="5">Whole embryo</tissue>
    </source>
</reference>
<keyword evidence="1" id="KW-0479">Metal-binding</keyword>
<dbReference type="SUPFAM" id="SSF57667">
    <property type="entry name" value="beta-beta-alpha zinc fingers"/>
    <property type="match status" value="2"/>
</dbReference>
<keyword evidence="1" id="KW-0863">Zinc-finger</keyword>
<dbReference type="GO" id="GO:0008270">
    <property type="term" value="F:zinc ion binding"/>
    <property type="evidence" value="ECO:0007669"/>
    <property type="project" value="UniProtKB-KW"/>
</dbReference>
<dbReference type="Pfam" id="PF00096">
    <property type="entry name" value="zf-C2H2"/>
    <property type="match status" value="3"/>
</dbReference>
<dbReference type="CDD" id="cd18186">
    <property type="entry name" value="BTB_POZ_ZBTB_KLHL-like"/>
    <property type="match status" value="1"/>
</dbReference>
<accession>A0A6F9DWP1</accession>
<dbReference type="SUPFAM" id="SSF54695">
    <property type="entry name" value="POZ domain"/>
    <property type="match status" value="1"/>
</dbReference>
<feature type="domain" description="BTB" evidence="3">
    <location>
        <begin position="35"/>
        <end position="109"/>
    </location>
</feature>
<dbReference type="PROSITE" id="PS50097">
    <property type="entry name" value="BTB"/>
    <property type="match status" value="1"/>
</dbReference>
<organism evidence="5">
    <name type="scientific">Phallusia mammillata</name>
    <dbReference type="NCBI Taxonomy" id="59560"/>
    <lineage>
        <taxon>Eukaryota</taxon>
        <taxon>Metazoa</taxon>
        <taxon>Chordata</taxon>
        <taxon>Tunicata</taxon>
        <taxon>Ascidiacea</taxon>
        <taxon>Phlebobranchia</taxon>
        <taxon>Ascidiidae</taxon>
        <taxon>Phallusia</taxon>
    </lineage>
</organism>
<feature type="compositionally biased region" description="Basic residues" evidence="2">
    <location>
        <begin position="215"/>
        <end position="225"/>
    </location>
</feature>
<sequence length="860" mass="94579">MENSIYLKSIPLVFEDHGDKLLKALYDQQKKSQLCDVSLVVENVSFPAHKAVLAAHSSYFQALFDRGKLNDDAGSKACNVTTIHLSSISANTFIPILHFLYTSRLHVFCENVRDLLRTARKLQISSIVQACEHLMAENVTLPSVSEVRHCVPKDLTSVSDQQTQSVLYVDLKSEDDDDFNVASSGRNLLELHSDFQDPTAALPFLSDESNETKVRGGRTHKKGFPKKIQQPMSTSGSISMNLPSVQNISTIAPASIFGRTQASRSRLPLSPMFSITSTENSASKPSFTNPFSTESLSFANNLESLGNVFANESANLMMDSFQTVESSFNLCDKNNSPPKTSTNKNPDSLQVQSVYSMSPKLPNNQSPTVASSKKTKSLQSAKVVLGSKTNSLSNNYNGDVDIAATATTIVTSDCETLNPSVYTCKDCCKYFTNVTEAVNHYYSEHPVSSTPVKPVSSRPTHAPDRNSHSCPHCGRLFNNKNNLKRHILIKHTTDKRFKCSICGRRYAIRQSLQYHMRSIHGKETEVEKPSVTSPTISSSNPTLQYEGIGHLITSSTDQSELNMHPAKKSPAHEKRLSKLSTADDFSAITSTTSYMADASMLENVDKSELQPSVSGEDLPSIQRIESIQNNSSQNITSKLGVENETNVIGSESRLVKAEPHATIPSSLHAKDSTAFPGCVNAVTSLSSPDQNCGGVMLPQTVASIEQVDLSVESLSVPAGGNPFVLSGTSQLPALLPVFSGEFRRTSNNDLPMSQSRVGSRLHRCDTCDRAFSTIQAYTRHRRSCNKHECPICHRGFSQMGNMRRHIKIFHSDQKPYECKVCNKAYGIQQSFRYHMRDKHGITTVAKPVSKSKKANADIKD</sequence>
<feature type="region of interest" description="Disordered" evidence="2">
    <location>
        <begin position="521"/>
        <end position="578"/>
    </location>
</feature>
<dbReference type="PROSITE" id="PS50157">
    <property type="entry name" value="ZINC_FINGER_C2H2_2"/>
    <property type="match status" value="5"/>
</dbReference>
<evidence type="ECO:0000259" key="4">
    <source>
        <dbReference type="PROSITE" id="PS50157"/>
    </source>
</evidence>
<dbReference type="PROSITE" id="PS00028">
    <property type="entry name" value="ZINC_FINGER_C2H2_1"/>
    <property type="match status" value="5"/>
</dbReference>
<dbReference type="Gene3D" id="3.30.160.60">
    <property type="entry name" value="Classic Zinc Finger"/>
    <property type="match status" value="4"/>
</dbReference>
<dbReference type="Gene3D" id="3.30.710.10">
    <property type="entry name" value="Potassium Channel Kv1.1, Chain A"/>
    <property type="match status" value="1"/>
</dbReference>
<dbReference type="SMART" id="SM00225">
    <property type="entry name" value="BTB"/>
    <property type="match status" value="1"/>
</dbReference>
<name>A0A6F9DWP1_9ASCI</name>
<dbReference type="InterPro" id="IPR036236">
    <property type="entry name" value="Znf_C2H2_sf"/>
</dbReference>
<dbReference type="GO" id="GO:0005634">
    <property type="term" value="C:nucleus"/>
    <property type="evidence" value="ECO:0007669"/>
    <property type="project" value="UniProtKB-SubCell"/>
</dbReference>
<feature type="domain" description="C2H2-type" evidence="4">
    <location>
        <begin position="762"/>
        <end position="790"/>
    </location>
</feature>
<dbReference type="PANTHER" id="PTHR46105">
    <property type="entry name" value="AGAP004733-PA"/>
    <property type="match status" value="1"/>
</dbReference>
<feature type="region of interest" description="Disordered" evidence="2">
    <location>
        <begin position="445"/>
        <end position="471"/>
    </location>
</feature>
<feature type="compositionally biased region" description="Polar residues" evidence="2">
    <location>
        <begin position="530"/>
        <end position="543"/>
    </location>
</feature>
<dbReference type="InterPro" id="IPR050457">
    <property type="entry name" value="ZnFinger_BTB_dom_contain"/>
</dbReference>
<dbReference type="GO" id="GO:0000981">
    <property type="term" value="F:DNA-binding transcription factor activity, RNA polymerase II-specific"/>
    <property type="evidence" value="ECO:0007669"/>
    <property type="project" value="TreeGrafter"/>
</dbReference>
<feature type="domain" description="C2H2-type" evidence="4">
    <location>
        <begin position="816"/>
        <end position="839"/>
    </location>
</feature>